<evidence type="ECO:0000256" key="8">
    <source>
        <dbReference type="ARBA" id="ARBA00022679"/>
    </source>
</evidence>
<evidence type="ECO:0000256" key="16">
    <source>
        <dbReference type="ARBA" id="ARBA00047857"/>
    </source>
</evidence>
<evidence type="ECO:0000256" key="12">
    <source>
        <dbReference type="ARBA" id="ARBA00022842"/>
    </source>
</evidence>
<evidence type="ECO:0000256" key="14">
    <source>
        <dbReference type="ARBA" id="ARBA00030544"/>
    </source>
</evidence>
<dbReference type="InterPro" id="IPR036390">
    <property type="entry name" value="WH_DNA-bd_sf"/>
</dbReference>
<comment type="pathway">
    <text evidence="2 17">Cofactor biosynthesis; FMN biosynthesis; FMN from riboflavin (CTP route): step 1/1.</text>
</comment>
<feature type="binding site" evidence="17">
    <location>
        <begin position="109"/>
        <end position="114"/>
    </location>
    <ligand>
        <name>CDP</name>
        <dbReference type="ChEBI" id="CHEBI:58069"/>
    </ligand>
</feature>
<evidence type="ECO:0000256" key="4">
    <source>
        <dbReference type="ARBA" id="ARBA00011987"/>
    </source>
</evidence>
<dbReference type="UniPathway" id="UPA00276">
    <property type="reaction ID" value="UER00929"/>
</dbReference>
<evidence type="ECO:0000256" key="1">
    <source>
        <dbReference type="ARBA" id="ARBA00003072"/>
    </source>
</evidence>
<dbReference type="Proteomes" id="UP000236584">
    <property type="component" value="Chromosome"/>
</dbReference>
<dbReference type="GeneID" id="35590690"/>
<dbReference type="InterPro" id="IPR023602">
    <property type="entry name" value="Riboflavin_kinase_CTP-dep"/>
</dbReference>
<sequence>MSESAQTPAVGHDELAALRRVALDGGLAGPVKISCSGLAAGLETSGQTASRRLQRLEEAGYLDRDVVSDGQWVSVTEAGEAALRAEYAKYRELFESPGAVTLEGNVTGGMGEGKHYISLSGYMEQFRERLGYEPYPGTLNIDLAADSVRVRAGIRSLDAVPIDAWEDDERTFGSATCYAARLTGDEETYEGAHIIVPDRTHHDETQLEVIAPDRLRDALGLDDGERVVVTVEDV</sequence>
<dbReference type="InterPro" id="IPR023465">
    <property type="entry name" value="Riboflavin_kinase_dom_sf"/>
</dbReference>
<dbReference type="GO" id="GO:0000166">
    <property type="term" value="F:nucleotide binding"/>
    <property type="evidence" value="ECO:0007669"/>
    <property type="project" value="UniProtKB-UniRule"/>
</dbReference>
<organism evidence="19 20">
    <name type="scientific">Salinigranum rubrum</name>
    <dbReference type="NCBI Taxonomy" id="755307"/>
    <lineage>
        <taxon>Archaea</taxon>
        <taxon>Methanobacteriati</taxon>
        <taxon>Methanobacteriota</taxon>
        <taxon>Stenosarchaea group</taxon>
        <taxon>Halobacteria</taxon>
        <taxon>Halobacteriales</taxon>
        <taxon>Haloferacaceae</taxon>
        <taxon>Salinigranum</taxon>
    </lineage>
</organism>
<evidence type="ECO:0000256" key="2">
    <source>
        <dbReference type="ARBA" id="ARBA00005219"/>
    </source>
</evidence>
<dbReference type="InterPro" id="IPR023470">
    <property type="entry name" value="Riboflavin_kinase_archaeal"/>
</dbReference>
<evidence type="ECO:0000256" key="6">
    <source>
        <dbReference type="ARBA" id="ARBA00022630"/>
    </source>
</evidence>
<evidence type="ECO:0000256" key="17">
    <source>
        <dbReference type="HAMAP-Rule" id="MF_01285"/>
    </source>
</evidence>
<dbReference type="PANTHER" id="PTHR40706">
    <property type="entry name" value="RIBOFLAVIN KINASE"/>
    <property type="match status" value="1"/>
</dbReference>
<feature type="binding site" evidence="17">
    <location>
        <position position="208"/>
    </location>
    <ligand>
        <name>FMN</name>
        <dbReference type="ChEBI" id="CHEBI:58210"/>
    </ligand>
</feature>
<feature type="binding site" evidence="17">
    <location>
        <position position="140"/>
    </location>
    <ligand>
        <name>Mg(2+)</name>
        <dbReference type="ChEBI" id="CHEBI:18420"/>
    </ligand>
</feature>
<keyword evidence="10 17" id="KW-0547">Nucleotide-binding</keyword>
<feature type="binding site" evidence="17">
    <location>
        <position position="138"/>
    </location>
    <ligand>
        <name>Mg(2+)</name>
        <dbReference type="ChEBI" id="CHEBI:18420"/>
    </ligand>
</feature>
<keyword evidence="7 17" id="KW-0288">FMN</keyword>
<evidence type="ECO:0000256" key="13">
    <source>
        <dbReference type="ARBA" id="ARBA00029789"/>
    </source>
</evidence>
<dbReference type="EC" id="2.7.1.161" evidence="4 17"/>
<dbReference type="InterPro" id="IPR039063">
    <property type="entry name" value="RibK_CTP-dep"/>
</dbReference>
<dbReference type="AlphaFoldDB" id="A0A2I8VF18"/>
<evidence type="ECO:0000256" key="3">
    <source>
        <dbReference type="ARBA" id="ARBA00006428"/>
    </source>
</evidence>
<gene>
    <name evidence="17" type="primary">ribK</name>
    <name evidence="19" type="ORF">C2R22_01335</name>
</gene>
<dbReference type="GO" id="GO:0009398">
    <property type="term" value="P:FMN biosynthetic process"/>
    <property type="evidence" value="ECO:0007669"/>
    <property type="project" value="UniProtKB-UniRule"/>
</dbReference>
<evidence type="ECO:0000256" key="11">
    <source>
        <dbReference type="ARBA" id="ARBA00022777"/>
    </source>
</evidence>
<evidence type="ECO:0000256" key="15">
    <source>
        <dbReference type="ARBA" id="ARBA00033116"/>
    </source>
</evidence>
<proteinExistence type="inferred from homology"/>
<evidence type="ECO:0000259" key="18">
    <source>
        <dbReference type="Pfam" id="PF01982"/>
    </source>
</evidence>
<dbReference type="GO" id="GO:0008531">
    <property type="term" value="F:riboflavin kinase activity"/>
    <property type="evidence" value="ECO:0007669"/>
    <property type="project" value="InterPro"/>
</dbReference>
<protein>
    <recommendedName>
        <fullName evidence="5 17">Riboflavin kinase</fullName>
        <shortName evidence="17">RFK</shortName>
        <ecNumber evidence="4 17">2.7.1.161</ecNumber>
    </recommendedName>
    <alternativeName>
        <fullName evidence="14 17">CTP-dependent riboflavin kinase</fullName>
    </alternativeName>
    <alternativeName>
        <fullName evidence="15 17">CTP:riboflavin 5'-phosphotransferase</fullName>
    </alternativeName>
    <alternativeName>
        <fullName evidence="13 17">Flavokinase</fullName>
    </alternativeName>
</protein>
<dbReference type="InterPro" id="IPR036388">
    <property type="entry name" value="WH-like_DNA-bd_sf"/>
</dbReference>
<dbReference type="SUPFAM" id="SSF46785">
    <property type="entry name" value="Winged helix' DNA-binding domain"/>
    <property type="match status" value="1"/>
</dbReference>
<feature type="domain" description="Riboflavin kinase" evidence="18">
    <location>
        <begin position="106"/>
        <end position="231"/>
    </location>
</feature>
<accession>A0A2I8VF18</accession>
<dbReference type="RefSeq" id="WP_103423972.1">
    <property type="nucleotide sequence ID" value="NZ_CP026309.1"/>
</dbReference>
<comment type="function">
    <text evidence="1 17">Catalyzes the CTP-dependent phosphorylation of riboflavin (vitamin B2) to form flavin mononucleotide (FMN).</text>
</comment>
<reference evidence="19 20" key="1">
    <citation type="submission" date="2018-01" db="EMBL/GenBank/DDBJ databases">
        <title>Complete genome sequence of Salinigranum rubrum GX10T, an extremely halophilic archaeon isolated from a marine solar saltern.</title>
        <authorList>
            <person name="Han S."/>
        </authorList>
    </citation>
    <scope>NUCLEOTIDE SEQUENCE [LARGE SCALE GENOMIC DNA]</scope>
    <source>
        <strain evidence="19 20">GX10</strain>
    </source>
</reference>
<keyword evidence="20" id="KW-1185">Reference proteome</keyword>
<evidence type="ECO:0000313" key="19">
    <source>
        <dbReference type="EMBL" id="AUV80464.1"/>
    </source>
</evidence>
<feature type="binding site" evidence="17">
    <location>
        <position position="200"/>
    </location>
    <ligand>
        <name>FMN</name>
        <dbReference type="ChEBI" id="CHEBI:58210"/>
    </ligand>
</feature>
<keyword evidence="8 17" id="KW-0808">Transferase</keyword>
<dbReference type="GO" id="GO:0000287">
    <property type="term" value="F:magnesium ion binding"/>
    <property type="evidence" value="ECO:0007669"/>
    <property type="project" value="UniProtKB-UniRule"/>
</dbReference>
<keyword evidence="9 17" id="KW-0479">Metal-binding</keyword>
<evidence type="ECO:0000313" key="20">
    <source>
        <dbReference type="Proteomes" id="UP000236584"/>
    </source>
</evidence>
<evidence type="ECO:0000256" key="7">
    <source>
        <dbReference type="ARBA" id="ARBA00022643"/>
    </source>
</evidence>
<dbReference type="Pfam" id="PF01982">
    <property type="entry name" value="CTP-dep_RFKase"/>
    <property type="match status" value="1"/>
</dbReference>
<evidence type="ECO:0000256" key="10">
    <source>
        <dbReference type="ARBA" id="ARBA00022741"/>
    </source>
</evidence>
<dbReference type="PANTHER" id="PTHR40706:SF1">
    <property type="entry name" value="RIBOFLAVIN KINASE"/>
    <property type="match status" value="1"/>
</dbReference>
<dbReference type="HAMAP" id="MF_01285">
    <property type="entry name" value="Riboflavin_kinase"/>
    <property type="match status" value="1"/>
</dbReference>
<comment type="cofactor">
    <cofactor evidence="17">
        <name>Mg(2+)</name>
        <dbReference type="ChEBI" id="CHEBI:18420"/>
    </cofactor>
    <text evidence="17">Binds 1 Mg(2+) ion per subunit.</text>
</comment>
<dbReference type="SUPFAM" id="SSF82114">
    <property type="entry name" value="Riboflavin kinase-like"/>
    <property type="match status" value="1"/>
</dbReference>
<dbReference type="GO" id="GO:0009231">
    <property type="term" value="P:riboflavin biosynthetic process"/>
    <property type="evidence" value="ECO:0007669"/>
    <property type="project" value="InterPro"/>
</dbReference>
<dbReference type="Gene3D" id="2.40.30.30">
    <property type="entry name" value="Riboflavin kinase-like"/>
    <property type="match status" value="1"/>
</dbReference>
<dbReference type="Gene3D" id="1.10.10.10">
    <property type="entry name" value="Winged helix-like DNA-binding domain superfamily/Winged helix DNA-binding domain"/>
    <property type="match status" value="1"/>
</dbReference>
<keyword evidence="6 17" id="KW-0285">Flavoprotein</keyword>
<evidence type="ECO:0000256" key="9">
    <source>
        <dbReference type="ARBA" id="ARBA00022723"/>
    </source>
</evidence>
<dbReference type="KEGG" id="srub:C2R22_01335"/>
<keyword evidence="12 17" id="KW-0460">Magnesium</keyword>
<feature type="binding site" evidence="17">
    <location>
        <begin position="213"/>
        <end position="216"/>
    </location>
    <ligand>
        <name>CDP</name>
        <dbReference type="ChEBI" id="CHEBI:58069"/>
    </ligand>
</feature>
<dbReference type="OrthoDB" id="30955at2157"/>
<dbReference type="EMBL" id="CP026309">
    <property type="protein sequence ID" value="AUV80464.1"/>
    <property type="molecule type" value="Genomic_DNA"/>
</dbReference>
<comment type="catalytic activity">
    <reaction evidence="16 17">
        <text>riboflavin + CTP = CDP + FMN + H(+)</text>
        <dbReference type="Rhea" id="RHEA:25021"/>
        <dbReference type="ChEBI" id="CHEBI:15378"/>
        <dbReference type="ChEBI" id="CHEBI:37563"/>
        <dbReference type="ChEBI" id="CHEBI:57986"/>
        <dbReference type="ChEBI" id="CHEBI:58069"/>
        <dbReference type="ChEBI" id="CHEBI:58210"/>
        <dbReference type="EC" id="2.7.1.161"/>
    </reaction>
</comment>
<evidence type="ECO:0000256" key="5">
    <source>
        <dbReference type="ARBA" id="ARBA00017394"/>
    </source>
</evidence>
<comment type="similarity">
    <text evidence="3 17">Belongs to the archaeal riboflavin kinase family.</text>
</comment>
<keyword evidence="11 17" id="KW-0418">Kinase</keyword>
<comment type="caution">
    <text evidence="17">Lacks conserved residue(s) required for the propagation of feature annotation.</text>
</comment>
<name>A0A2I8VF18_9EURY</name>